<accession>A0A9W4XUU9</accession>
<comment type="caution">
    <text evidence="1">The sequence shown here is derived from an EMBL/GenBank/DDBJ whole genome shotgun (WGS) entry which is preliminary data.</text>
</comment>
<name>A0A9W4XUU9_9PLEO</name>
<sequence>MKVVDDGNGEESRVLHVNECLIARHAHPQHNRAIILILFSLLPHLNRPPTGWQYHDNNLRQLRHGSASLVQKVRSVSRTIDQVGEMVLQRLFIGLVDVLQDFEDGA</sequence>
<reference evidence="1" key="1">
    <citation type="submission" date="2023-01" db="EMBL/GenBank/DDBJ databases">
        <authorList>
            <person name="Van Ghelder C."/>
            <person name="Rancurel C."/>
        </authorList>
    </citation>
    <scope>NUCLEOTIDE SEQUENCE</scope>
    <source>
        <strain evidence="1">CNCM I-4278</strain>
    </source>
</reference>
<proteinExistence type="predicted"/>
<protein>
    <submittedName>
        <fullName evidence="1">Uncharacterized protein</fullName>
    </submittedName>
</protein>
<organism evidence="1 2">
    <name type="scientific">Periconia digitata</name>
    <dbReference type="NCBI Taxonomy" id="1303443"/>
    <lineage>
        <taxon>Eukaryota</taxon>
        <taxon>Fungi</taxon>
        <taxon>Dikarya</taxon>
        <taxon>Ascomycota</taxon>
        <taxon>Pezizomycotina</taxon>
        <taxon>Dothideomycetes</taxon>
        <taxon>Pleosporomycetidae</taxon>
        <taxon>Pleosporales</taxon>
        <taxon>Massarineae</taxon>
        <taxon>Periconiaceae</taxon>
        <taxon>Periconia</taxon>
    </lineage>
</organism>
<dbReference type="AlphaFoldDB" id="A0A9W4XUU9"/>
<gene>
    <name evidence="1" type="ORF">PDIGIT_LOCUS11640</name>
</gene>
<evidence type="ECO:0000313" key="1">
    <source>
        <dbReference type="EMBL" id="CAI6338511.1"/>
    </source>
</evidence>
<evidence type="ECO:0000313" key="2">
    <source>
        <dbReference type="Proteomes" id="UP001152607"/>
    </source>
</evidence>
<dbReference type="EMBL" id="CAOQHR010000008">
    <property type="protein sequence ID" value="CAI6338511.1"/>
    <property type="molecule type" value="Genomic_DNA"/>
</dbReference>
<dbReference type="Proteomes" id="UP001152607">
    <property type="component" value="Unassembled WGS sequence"/>
</dbReference>
<keyword evidence="2" id="KW-1185">Reference proteome</keyword>